<dbReference type="EMBL" id="LR796935">
    <property type="protein sequence ID" value="CAB4176286.1"/>
    <property type="molecule type" value="Genomic_DNA"/>
</dbReference>
<dbReference type="EMBL" id="LR797262">
    <property type="protein sequence ID" value="CAB4198369.1"/>
    <property type="molecule type" value="Genomic_DNA"/>
</dbReference>
<name>A0A6J5PID8_9CAUD</name>
<organism evidence="1">
    <name type="scientific">uncultured Caudovirales phage</name>
    <dbReference type="NCBI Taxonomy" id="2100421"/>
    <lineage>
        <taxon>Viruses</taxon>
        <taxon>Duplodnaviria</taxon>
        <taxon>Heunggongvirae</taxon>
        <taxon>Uroviricota</taxon>
        <taxon>Caudoviricetes</taxon>
        <taxon>Peduoviridae</taxon>
        <taxon>Maltschvirus</taxon>
        <taxon>Maltschvirus maltsch</taxon>
    </lineage>
</organism>
<dbReference type="EMBL" id="LR797006">
    <property type="protein sequence ID" value="CAB4180841.1"/>
    <property type="molecule type" value="Genomic_DNA"/>
</dbReference>
<accession>A0A6J5PID8</accession>
<dbReference type="EMBL" id="LR798374">
    <property type="protein sequence ID" value="CAB5227236.1"/>
    <property type="molecule type" value="Genomic_DNA"/>
</dbReference>
<evidence type="ECO:0000313" key="5">
    <source>
        <dbReference type="EMBL" id="CAB4210347.1"/>
    </source>
</evidence>
<gene>
    <name evidence="3" type="ORF">UFOVP1074_18</name>
    <name evidence="4" type="ORF">UFOVP1310_63</name>
    <name evidence="5" type="ORF">UFOVP1424_9</name>
    <name evidence="6" type="ORF">UFOVP1521_9</name>
    <name evidence="1" type="ORF">UFOVP899_20</name>
    <name evidence="2" type="ORF">UFOVP987_19</name>
</gene>
<evidence type="ECO:0000313" key="3">
    <source>
        <dbReference type="EMBL" id="CAB4180841.1"/>
    </source>
</evidence>
<evidence type="ECO:0000313" key="6">
    <source>
        <dbReference type="EMBL" id="CAB5227236.1"/>
    </source>
</evidence>
<reference evidence="1" key="1">
    <citation type="submission" date="2020-05" db="EMBL/GenBank/DDBJ databases">
        <authorList>
            <person name="Chiriac C."/>
            <person name="Salcher M."/>
            <person name="Ghai R."/>
            <person name="Kavagutti S V."/>
        </authorList>
    </citation>
    <scope>NUCLEOTIDE SEQUENCE</scope>
</reference>
<evidence type="ECO:0000313" key="2">
    <source>
        <dbReference type="EMBL" id="CAB4176286.1"/>
    </source>
</evidence>
<evidence type="ECO:0000313" key="4">
    <source>
        <dbReference type="EMBL" id="CAB4198369.1"/>
    </source>
</evidence>
<evidence type="ECO:0000313" key="1">
    <source>
        <dbReference type="EMBL" id="CAB4168938.1"/>
    </source>
</evidence>
<proteinExistence type="predicted"/>
<dbReference type="EMBL" id="LR796840">
    <property type="protein sequence ID" value="CAB4168938.1"/>
    <property type="molecule type" value="Genomic_DNA"/>
</dbReference>
<dbReference type="EMBL" id="LR797362">
    <property type="protein sequence ID" value="CAB4210347.1"/>
    <property type="molecule type" value="Genomic_DNA"/>
</dbReference>
<sequence length="703" mass="77710">MDFNNLTAKQLESVDINQLSRPQKQAMLMRLNALEGNNFSNDTYEQVPSTFEELGDIAKSSGKILTHGAALAPAYVADIPSAIANFGSWMTEKQAGHPTAIPRAPFSDIAEESINIPSVPYASDLLKKELLDKYMPLTDNEKIGREAVAFVNPAAKIGMVKNAISKAPTALKYLLGAPEGKKAIASAALGGATSEAVKQNNPNDPISQFLATIAGQNILNAPKAIKQAGSGIANLISNIEPPKQLTKSIDIDPKAAQLLESIGEEPSIGLTAKSPHIRGLYQQAKNEYGSKILEREKGLYNKLNEETLKTIEPEEALKDRNILAQEAKQTAHNISEEKDEVMKTLGERTNYYLPQEEMIEFPNTVEAIKDFKKELEINKLSDLLADSTIPREARVLDALENGVTSYEDARFALREILNKKISHFITEGKVSEGRIKQLAKAIDKDIDIKFASKGDEAIKTREDFNKYYKDYSDHIQPISNKIKEGIGGTPVSILTKELYSKDSADKYLPKLFKNNDNPEQLAKGLLYQIGLEKNSEFNTNIFYKKLNKIPKKNYDQIISHIPKEQKVILDNMKSLNDHLSMIQTYKNFPNTAQHLKTALKTTTRVIVSGIGGATHGAWGAAVGLGSAEGLIRAAATTNENILTSPAFYNWVNKIEKAPSKRVAMEINKNYADKLRSLYPAANRLINEMSKSISSDINEEEYED</sequence>
<protein>
    <submittedName>
        <fullName evidence="1">Uncharacterized protein</fullName>
    </submittedName>
</protein>